<sequence>MDEGVESDGRFEWMVVPTCDEKVSGRRERVANRTFRFKLFRVGEKGCKEVLEGVWGGNFEVKEELSSCLVSQLKEAAVTLREWRRSQFKNIDREVKRAMEAFEKMGSRAVDGRTLSEAWGKLERC</sequence>
<comment type="caution">
    <text evidence="1">The sequence shown here is derived from an EMBL/GenBank/DDBJ whole genome shotgun (WGS) entry which is preliminary data.</text>
</comment>
<dbReference type="Proteomes" id="UP001060085">
    <property type="component" value="Linkage Group LG04"/>
</dbReference>
<gene>
    <name evidence="1" type="ORF">M9H77_17859</name>
</gene>
<keyword evidence="2" id="KW-1185">Reference proteome</keyword>
<organism evidence="1 2">
    <name type="scientific">Catharanthus roseus</name>
    <name type="common">Madagascar periwinkle</name>
    <name type="synonym">Vinca rosea</name>
    <dbReference type="NCBI Taxonomy" id="4058"/>
    <lineage>
        <taxon>Eukaryota</taxon>
        <taxon>Viridiplantae</taxon>
        <taxon>Streptophyta</taxon>
        <taxon>Embryophyta</taxon>
        <taxon>Tracheophyta</taxon>
        <taxon>Spermatophyta</taxon>
        <taxon>Magnoliopsida</taxon>
        <taxon>eudicotyledons</taxon>
        <taxon>Gunneridae</taxon>
        <taxon>Pentapetalae</taxon>
        <taxon>asterids</taxon>
        <taxon>lamiids</taxon>
        <taxon>Gentianales</taxon>
        <taxon>Apocynaceae</taxon>
        <taxon>Rauvolfioideae</taxon>
        <taxon>Vinceae</taxon>
        <taxon>Catharanthinae</taxon>
        <taxon>Catharanthus</taxon>
    </lineage>
</organism>
<dbReference type="EMBL" id="CM044704">
    <property type="protein sequence ID" value="KAI5668006.1"/>
    <property type="molecule type" value="Genomic_DNA"/>
</dbReference>
<evidence type="ECO:0000313" key="1">
    <source>
        <dbReference type="EMBL" id="KAI5668006.1"/>
    </source>
</evidence>
<protein>
    <submittedName>
        <fullName evidence="1">Uncharacterized protein</fullName>
    </submittedName>
</protein>
<reference evidence="2" key="1">
    <citation type="journal article" date="2023" name="Nat. Plants">
        <title>Single-cell RNA sequencing provides a high-resolution roadmap for understanding the multicellular compartmentation of specialized metabolism.</title>
        <authorList>
            <person name="Sun S."/>
            <person name="Shen X."/>
            <person name="Li Y."/>
            <person name="Li Y."/>
            <person name="Wang S."/>
            <person name="Li R."/>
            <person name="Zhang H."/>
            <person name="Shen G."/>
            <person name="Guo B."/>
            <person name="Wei J."/>
            <person name="Xu J."/>
            <person name="St-Pierre B."/>
            <person name="Chen S."/>
            <person name="Sun C."/>
        </authorList>
    </citation>
    <scope>NUCLEOTIDE SEQUENCE [LARGE SCALE GENOMIC DNA]</scope>
</reference>
<name>A0ACC0B5U2_CATRO</name>
<accession>A0ACC0B5U2</accession>
<proteinExistence type="predicted"/>
<evidence type="ECO:0000313" key="2">
    <source>
        <dbReference type="Proteomes" id="UP001060085"/>
    </source>
</evidence>